<dbReference type="Gene3D" id="3.40.1620.10">
    <property type="entry name" value="YefM-like domain"/>
    <property type="match status" value="1"/>
</dbReference>
<dbReference type="EMBL" id="LBHB01000001">
    <property type="protein sequence ID" value="KLE35892.1"/>
    <property type="molecule type" value="Genomic_DNA"/>
</dbReference>
<dbReference type="SUPFAM" id="SSF143120">
    <property type="entry name" value="YefM-like"/>
    <property type="match status" value="1"/>
</dbReference>
<keyword evidence="4" id="KW-1185">Reference proteome</keyword>
<dbReference type="Proteomes" id="UP000053464">
    <property type="component" value="Unassembled WGS sequence"/>
</dbReference>
<proteinExistence type="inferred from homology"/>
<dbReference type="InterPro" id="IPR035965">
    <property type="entry name" value="PAS-like_dom_sf"/>
</dbReference>
<accession>A0A0G9MYN0</accession>
<dbReference type="OrthoDB" id="7861242at2"/>
<evidence type="ECO:0000313" key="3">
    <source>
        <dbReference type="EMBL" id="KLE35892.1"/>
    </source>
</evidence>
<gene>
    <name evidence="3" type="ORF">AAW00_05910</name>
</gene>
<comment type="similarity">
    <text evidence="1">Belongs to the phD/YefM antitoxin family.</text>
</comment>
<reference evidence="3 4" key="1">
    <citation type="submission" date="2015-04" db="EMBL/GenBank/DDBJ databases">
        <title>The draft genome sequence of Erythrobacter luteus KA37.</title>
        <authorList>
            <person name="Zhuang L."/>
            <person name="Liu Y."/>
            <person name="Shao Z."/>
        </authorList>
    </citation>
    <scope>NUCLEOTIDE SEQUENCE [LARGE SCALE GENOMIC DNA]</scope>
    <source>
        <strain evidence="3 4">KA37</strain>
    </source>
</reference>
<name>A0A0G9MYN0_9SPHN</name>
<dbReference type="STRING" id="1581420.AAW00_05910"/>
<evidence type="ECO:0000259" key="2">
    <source>
        <dbReference type="SMART" id="SM00091"/>
    </source>
</evidence>
<dbReference type="RefSeq" id="WP_047003296.1">
    <property type="nucleotide sequence ID" value="NZ_LBHB01000001.1"/>
</dbReference>
<evidence type="ECO:0000313" key="4">
    <source>
        <dbReference type="Proteomes" id="UP000053464"/>
    </source>
</evidence>
<dbReference type="PATRIC" id="fig|1581420.6.peg.1193"/>
<dbReference type="Gene3D" id="3.30.450.20">
    <property type="entry name" value="PAS domain"/>
    <property type="match status" value="2"/>
</dbReference>
<organism evidence="3 4">
    <name type="scientific">Aurantiacibacter luteus</name>
    <dbReference type="NCBI Taxonomy" id="1581420"/>
    <lineage>
        <taxon>Bacteria</taxon>
        <taxon>Pseudomonadati</taxon>
        <taxon>Pseudomonadota</taxon>
        <taxon>Alphaproteobacteria</taxon>
        <taxon>Sphingomonadales</taxon>
        <taxon>Erythrobacteraceae</taxon>
        <taxon>Aurantiacibacter</taxon>
    </lineage>
</organism>
<sequence>MSSEIVDDVTAGEIVRAFAEWSDRASKRPVRITRHGRPTHVLMGIDRFEAMTTPIDADEDQGEFSLRGLANYISEGVFVLDAEERIMFANSFARAFCNMHDTANGCRLTEALPSLEHSVAIGQVRRTIATRIPAQADLPSTMAPGRWLNFQTFPLRNYTACLFRDITDEVENHRLADVKEAMLEAISLHSDVGYVRINMRGMIERTDQSMSKWMAMDAERLKGVRLVDLIATNHRAAMSQSIEKVLSGGAAHRCETVMVPNREGEVKLLCSIVPLHGAYGAEGAVLVYTRKD</sequence>
<feature type="domain" description="PAS" evidence="2">
    <location>
        <begin position="64"/>
        <end position="129"/>
    </location>
</feature>
<dbReference type="InterPro" id="IPR013656">
    <property type="entry name" value="PAS_4"/>
</dbReference>
<dbReference type="SMART" id="SM00091">
    <property type="entry name" value="PAS"/>
    <property type="match status" value="2"/>
</dbReference>
<feature type="domain" description="PAS" evidence="2">
    <location>
        <begin position="181"/>
        <end position="247"/>
    </location>
</feature>
<dbReference type="InterPro" id="IPR000014">
    <property type="entry name" value="PAS"/>
</dbReference>
<dbReference type="AlphaFoldDB" id="A0A0G9MYN0"/>
<dbReference type="SUPFAM" id="SSF55785">
    <property type="entry name" value="PYP-like sensor domain (PAS domain)"/>
    <property type="match status" value="2"/>
</dbReference>
<dbReference type="InterPro" id="IPR036165">
    <property type="entry name" value="YefM-like_sf"/>
</dbReference>
<evidence type="ECO:0000256" key="1">
    <source>
        <dbReference type="ARBA" id="ARBA00009981"/>
    </source>
</evidence>
<dbReference type="Pfam" id="PF08448">
    <property type="entry name" value="PAS_4"/>
    <property type="match status" value="2"/>
</dbReference>
<comment type="caution">
    <text evidence="3">The sequence shown here is derived from an EMBL/GenBank/DDBJ whole genome shotgun (WGS) entry which is preliminary data.</text>
</comment>
<protein>
    <recommendedName>
        <fullName evidence="2">PAS domain-containing protein</fullName>
    </recommendedName>
</protein>